<dbReference type="OrthoDB" id="5289737at2"/>
<dbReference type="PANTHER" id="PTHR33055:SF3">
    <property type="entry name" value="PUTATIVE TRANSPOSASE FOR IS117-RELATED"/>
    <property type="match status" value="1"/>
</dbReference>
<dbReference type="GO" id="GO:0003677">
    <property type="term" value="F:DNA binding"/>
    <property type="evidence" value="ECO:0007669"/>
    <property type="project" value="InterPro"/>
</dbReference>
<dbReference type="eggNOG" id="COG3547">
    <property type="taxonomic scope" value="Bacteria"/>
</dbReference>
<gene>
    <name evidence="2" type="ORF">LDG_5965</name>
</gene>
<protein>
    <recommendedName>
        <fullName evidence="1">Transposase IS116/IS110/IS902 C-terminal domain-containing protein</fullName>
    </recommendedName>
</protein>
<dbReference type="AlphaFoldDB" id="G9ELG7"/>
<dbReference type="PANTHER" id="PTHR33055">
    <property type="entry name" value="TRANSPOSASE FOR INSERTION SEQUENCE ELEMENT IS1111A"/>
    <property type="match status" value="1"/>
</dbReference>
<feature type="domain" description="Transposase IS116/IS110/IS902 C-terminal" evidence="1">
    <location>
        <begin position="54"/>
        <end position="130"/>
    </location>
</feature>
<dbReference type="Pfam" id="PF02371">
    <property type="entry name" value="Transposase_20"/>
    <property type="match status" value="1"/>
</dbReference>
<dbReference type="STRING" id="658187.LDG_5965"/>
<sequence length="166" mass="18719">MPEVLEKAEDKLSIVSKEIFLQLYEQLKMYAEQVEYYEKKIYSHAAIDPRGVTVQEIEGIGPITASAIVATIGDANVFKNGREVSAWLGLIPKRQSSGNKIVLGGITKRGDCYVRKLLVHGARSVMNICDNKTDRKNQWVADKKQQPPRCKQHEQGERCLLHCCFA</sequence>
<dbReference type="InterPro" id="IPR047650">
    <property type="entry name" value="Transpos_IS110"/>
</dbReference>
<proteinExistence type="predicted"/>
<dbReference type="HOGENOM" id="CLU_1600645_0_0_6"/>
<keyword evidence="3" id="KW-1185">Reference proteome</keyword>
<name>G9ELG7_9GAMM</name>
<evidence type="ECO:0000313" key="3">
    <source>
        <dbReference type="Proteomes" id="UP000002770"/>
    </source>
</evidence>
<dbReference type="EMBL" id="JH413808">
    <property type="protein sequence ID" value="EHL31802.1"/>
    <property type="molecule type" value="Genomic_DNA"/>
</dbReference>
<organism evidence="2 3">
    <name type="scientific">Legionella drancourtii LLAP12</name>
    <dbReference type="NCBI Taxonomy" id="658187"/>
    <lineage>
        <taxon>Bacteria</taxon>
        <taxon>Pseudomonadati</taxon>
        <taxon>Pseudomonadota</taxon>
        <taxon>Gammaproteobacteria</taxon>
        <taxon>Legionellales</taxon>
        <taxon>Legionellaceae</taxon>
        <taxon>Legionella</taxon>
    </lineage>
</organism>
<evidence type="ECO:0000259" key="1">
    <source>
        <dbReference type="Pfam" id="PF02371"/>
    </source>
</evidence>
<dbReference type="InParanoid" id="G9ELG7"/>
<dbReference type="GO" id="GO:0006313">
    <property type="term" value="P:DNA transposition"/>
    <property type="evidence" value="ECO:0007669"/>
    <property type="project" value="InterPro"/>
</dbReference>
<accession>G9ELG7</accession>
<evidence type="ECO:0000313" key="2">
    <source>
        <dbReference type="EMBL" id="EHL31802.1"/>
    </source>
</evidence>
<dbReference type="InterPro" id="IPR003346">
    <property type="entry name" value="Transposase_20"/>
</dbReference>
<dbReference type="Proteomes" id="UP000002770">
    <property type="component" value="Unassembled WGS sequence"/>
</dbReference>
<dbReference type="GO" id="GO:0004803">
    <property type="term" value="F:transposase activity"/>
    <property type="evidence" value="ECO:0007669"/>
    <property type="project" value="InterPro"/>
</dbReference>
<reference evidence="2 3" key="1">
    <citation type="journal article" date="2011" name="BMC Genomics">
        <title>Insight into cross-talk between intra-amoebal pathogens.</title>
        <authorList>
            <person name="Gimenez G."/>
            <person name="Bertelli C."/>
            <person name="Moliner C."/>
            <person name="Robert C."/>
            <person name="Raoult D."/>
            <person name="Fournier P.E."/>
            <person name="Greub G."/>
        </authorList>
    </citation>
    <scope>NUCLEOTIDE SEQUENCE [LARGE SCALE GENOMIC DNA]</scope>
    <source>
        <strain evidence="2 3">LLAP12</strain>
    </source>
</reference>